<evidence type="ECO:0000259" key="3">
    <source>
        <dbReference type="PROSITE" id="PS51043"/>
    </source>
</evidence>
<protein>
    <recommendedName>
        <fullName evidence="3">DDHD domain-containing protein</fullName>
    </recommendedName>
</protein>
<dbReference type="GO" id="GO:0046872">
    <property type="term" value="F:metal ion binding"/>
    <property type="evidence" value="ECO:0007669"/>
    <property type="project" value="InterPro"/>
</dbReference>
<dbReference type="SUPFAM" id="SSF53474">
    <property type="entry name" value="alpha/beta-Hydrolases"/>
    <property type="match status" value="1"/>
</dbReference>
<dbReference type="PANTHER" id="PTHR23509">
    <property type="entry name" value="PA-PL1 PHOSPHOLIPASE FAMILY"/>
    <property type="match status" value="1"/>
</dbReference>
<dbReference type="Pfam" id="PF02862">
    <property type="entry name" value="DDHD"/>
    <property type="match status" value="1"/>
</dbReference>
<evidence type="ECO:0000313" key="5">
    <source>
        <dbReference type="Proteomes" id="UP000801492"/>
    </source>
</evidence>
<dbReference type="InterPro" id="IPR004170">
    <property type="entry name" value="WWE_dom"/>
</dbReference>
<dbReference type="Pfam" id="PF02825">
    <property type="entry name" value="WWE"/>
    <property type="match status" value="1"/>
</dbReference>
<name>A0A8K0GE53_IGNLU</name>
<organism evidence="4 5">
    <name type="scientific">Ignelater luminosus</name>
    <name type="common">Cucubano</name>
    <name type="synonym">Pyrophorus luminosus</name>
    <dbReference type="NCBI Taxonomy" id="2038154"/>
    <lineage>
        <taxon>Eukaryota</taxon>
        <taxon>Metazoa</taxon>
        <taxon>Ecdysozoa</taxon>
        <taxon>Arthropoda</taxon>
        <taxon>Hexapoda</taxon>
        <taxon>Insecta</taxon>
        <taxon>Pterygota</taxon>
        <taxon>Neoptera</taxon>
        <taxon>Endopterygota</taxon>
        <taxon>Coleoptera</taxon>
        <taxon>Polyphaga</taxon>
        <taxon>Elateriformia</taxon>
        <taxon>Elateroidea</taxon>
        <taxon>Elateridae</taxon>
        <taxon>Agrypninae</taxon>
        <taxon>Pyrophorini</taxon>
        <taxon>Ignelater</taxon>
    </lineage>
</organism>
<feature type="region of interest" description="Disordered" evidence="2">
    <location>
        <begin position="544"/>
        <end position="574"/>
    </location>
</feature>
<keyword evidence="5" id="KW-1185">Reference proteome</keyword>
<feature type="domain" description="DDHD" evidence="3">
    <location>
        <begin position="427"/>
        <end position="642"/>
    </location>
</feature>
<dbReference type="Pfam" id="PF23464">
    <property type="entry name" value="WWE_3"/>
    <property type="match status" value="1"/>
</dbReference>
<proteinExistence type="inferred from homology"/>
<sequence>MTTMLKAASYSILIGTYLYFSRRQFREAWKQYKKFSLSRYLGLLSYTYHPVNYHWFYKKETAGHITWKPFSVVDSLALEEAFTENDLTPDTLVPTDGGRYDVNILCRKRIPVYWNEPPSEVRRSSWFYKSLADGKLVPYQEYIAALLEDEFIATFETNDWHRKVNLPNGDVVVFQRPDIVSLIHSEEGSQDSWDTPQTLPKPRTVKRGTDDFEIEAGESPIIDHLLFVVHGIGSVCDLKFRSVEEVVDDFRSLSLKLLQTHYTSACQNKLVNRIEVLPINWHSKLHSTDTGIDEKLKNITLPSAPLLRDFINNTLSDVLLYKSPKYSQTIITAVGTELNRLYELFRKRNPTFRGSVSLGGHSLGSLILFDLLSNQKPPPEPENTFCDCNDELFEDTYGKRQSPINDRISSMMLQAGIQESPLQYPQLNFQPIALFALGSPISLFVTTKGLDKLGEDFALPTCPAFFNIFHPYDIVACRVESLINPELAKLKPVLIPHHKGGKRMHLQFKETMQKVKADLKEKWRKSLQTTLRTISQMRFGHHQVYNEDEEENDNDADEDFKSVGDGGDEPLTEEDGVVGMESIREMDVNFGVLNKGRRVDYALQEAPIESFNEYIFAMTLSSHLCYWESEDTMLLLLKEIYNSMGIVPDKILWEQEEKISRWQAEGKMSQNYIFARPSTSGTSELSFANSSSYLYMEPSMFMDILSRA</sequence>
<dbReference type="InterPro" id="IPR057825">
    <property type="entry name" value="WWE_SEC23-DDH2"/>
</dbReference>
<evidence type="ECO:0000256" key="1">
    <source>
        <dbReference type="ARBA" id="ARBA00038464"/>
    </source>
</evidence>
<reference evidence="4" key="1">
    <citation type="submission" date="2019-08" db="EMBL/GenBank/DDBJ databases">
        <title>The genome of the North American firefly Photinus pyralis.</title>
        <authorList>
            <consortium name="Photinus pyralis genome working group"/>
            <person name="Fallon T.R."/>
            <person name="Sander Lower S.E."/>
            <person name="Weng J.-K."/>
        </authorList>
    </citation>
    <scope>NUCLEOTIDE SEQUENCE</scope>
    <source>
        <strain evidence="4">TRF0915ILg1</strain>
        <tissue evidence="4">Whole body</tissue>
    </source>
</reference>
<dbReference type="GO" id="GO:0030134">
    <property type="term" value="C:COPII-coated ER to Golgi transport vesicle"/>
    <property type="evidence" value="ECO:0007669"/>
    <property type="project" value="TreeGrafter"/>
</dbReference>
<dbReference type="InterPro" id="IPR058055">
    <property type="entry name" value="PA-PLA1"/>
</dbReference>
<comment type="similarity">
    <text evidence="1">Belongs to the PA-PLA1 family.</text>
</comment>
<gene>
    <name evidence="4" type="ORF">ILUMI_04852</name>
</gene>
<accession>A0A8K0GE53</accession>
<dbReference type="PROSITE" id="PS51043">
    <property type="entry name" value="DDHD"/>
    <property type="match status" value="1"/>
</dbReference>
<comment type="caution">
    <text evidence="4">The sequence shown here is derived from an EMBL/GenBank/DDBJ whole genome shotgun (WGS) entry which is preliminary data.</text>
</comment>
<dbReference type="EMBL" id="VTPC01001700">
    <property type="protein sequence ID" value="KAF2901335.1"/>
    <property type="molecule type" value="Genomic_DNA"/>
</dbReference>
<dbReference type="Proteomes" id="UP000801492">
    <property type="component" value="Unassembled WGS sequence"/>
</dbReference>
<feature type="region of interest" description="Disordered" evidence="2">
    <location>
        <begin position="186"/>
        <end position="205"/>
    </location>
</feature>
<dbReference type="OrthoDB" id="69269at2759"/>
<feature type="compositionally biased region" description="Acidic residues" evidence="2">
    <location>
        <begin position="546"/>
        <end position="558"/>
    </location>
</feature>
<dbReference type="InterPro" id="IPR004177">
    <property type="entry name" value="DDHD_dom"/>
</dbReference>
<evidence type="ECO:0000313" key="4">
    <source>
        <dbReference type="EMBL" id="KAF2901335.1"/>
    </source>
</evidence>
<dbReference type="SMART" id="SM01127">
    <property type="entry name" value="DDHD"/>
    <property type="match status" value="1"/>
</dbReference>
<dbReference type="PANTHER" id="PTHR23509:SF10">
    <property type="entry name" value="LD21067P"/>
    <property type="match status" value="1"/>
</dbReference>
<dbReference type="GO" id="GO:0004620">
    <property type="term" value="F:phospholipase activity"/>
    <property type="evidence" value="ECO:0007669"/>
    <property type="project" value="TreeGrafter"/>
</dbReference>
<evidence type="ECO:0000256" key="2">
    <source>
        <dbReference type="SAM" id="MobiDB-lite"/>
    </source>
</evidence>
<dbReference type="InterPro" id="IPR029058">
    <property type="entry name" value="AB_hydrolase_fold"/>
</dbReference>
<dbReference type="AlphaFoldDB" id="A0A8K0GE53"/>